<feature type="region of interest" description="Disordered" evidence="2">
    <location>
        <begin position="75"/>
        <end position="97"/>
    </location>
</feature>
<evidence type="ECO:0000256" key="3">
    <source>
        <dbReference type="SAM" id="SignalP"/>
    </source>
</evidence>
<protein>
    <submittedName>
        <fullName evidence="5">Iron complex transport system substrate-binding protein</fullName>
    </submittedName>
</protein>
<dbReference type="Pfam" id="PF01497">
    <property type="entry name" value="Peripla_BP_2"/>
    <property type="match status" value="1"/>
</dbReference>
<dbReference type="AlphaFoldDB" id="A0A852VJP8"/>
<feature type="chain" id="PRO_5038624815" evidence="3">
    <location>
        <begin position="24"/>
        <end position="374"/>
    </location>
</feature>
<dbReference type="SUPFAM" id="SSF53807">
    <property type="entry name" value="Helical backbone' metal receptor"/>
    <property type="match status" value="1"/>
</dbReference>
<dbReference type="InterPro" id="IPR050902">
    <property type="entry name" value="ABC_Transporter_SBP"/>
</dbReference>
<evidence type="ECO:0000313" key="5">
    <source>
        <dbReference type="EMBL" id="NYF97292.1"/>
    </source>
</evidence>
<dbReference type="Gene3D" id="3.40.50.1980">
    <property type="entry name" value="Nitrogenase molybdenum iron protein domain"/>
    <property type="match status" value="2"/>
</dbReference>
<dbReference type="PANTHER" id="PTHR30535">
    <property type="entry name" value="VITAMIN B12-BINDING PROTEIN"/>
    <property type="match status" value="1"/>
</dbReference>
<keyword evidence="6" id="KW-1185">Reference proteome</keyword>
<evidence type="ECO:0000259" key="4">
    <source>
        <dbReference type="PROSITE" id="PS50983"/>
    </source>
</evidence>
<evidence type="ECO:0000256" key="1">
    <source>
        <dbReference type="ARBA" id="ARBA00008814"/>
    </source>
</evidence>
<feature type="compositionally biased region" description="Basic and acidic residues" evidence="2">
    <location>
        <begin position="88"/>
        <end position="97"/>
    </location>
</feature>
<dbReference type="PROSITE" id="PS50983">
    <property type="entry name" value="FE_B12_PBP"/>
    <property type="match status" value="1"/>
</dbReference>
<feature type="region of interest" description="Disordered" evidence="2">
    <location>
        <begin position="30"/>
        <end position="63"/>
    </location>
</feature>
<reference evidence="5 6" key="1">
    <citation type="submission" date="2020-07" db="EMBL/GenBank/DDBJ databases">
        <title>Sequencing the genomes of 1000 actinobacteria strains.</title>
        <authorList>
            <person name="Klenk H.-P."/>
        </authorList>
    </citation>
    <scope>NUCLEOTIDE SEQUENCE [LARGE SCALE GENOMIC DNA]</scope>
    <source>
        <strain evidence="5 6">DSM 26154</strain>
    </source>
</reference>
<gene>
    <name evidence="5" type="ORF">BJY20_000684</name>
</gene>
<dbReference type="Proteomes" id="UP000554054">
    <property type="component" value="Unassembled WGS sequence"/>
</dbReference>
<dbReference type="EMBL" id="JACCAE010000001">
    <property type="protein sequence ID" value="NYF97292.1"/>
    <property type="molecule type" value="Genomic_DNA"/>
</dbReference>
<comment type="caution">
    <text evidence="5">The sequence shown here is derived from an EMBL/GenBank/DDBJ whole genome shotgun (WGS) entry which is preliminary data.</text>
</comment>
<name>A0A852VJP8_9MICO</name>
<proteinExistence type="inferred from homology"/>
<sequence>MTGSAQVRCRLLMLLTASLVALAGCGTSTGQPVGDDGASAVTTTPLSQVTPIDSPRTHQGPSTALLTDEHVDPITTDTTPQLPASVTSHDRGGDRPVDVTDASRVIAMDLSGALAATVHGLGLGKTLVGRDQSTTFPGAEDLPVVTSGGHSINAEAVLALEPSLVITDGSIGPRDVVEQLQDVGVTVVFVENDASFAGAARLAEDVGAIYGVPGVGAQLAQRITDEVEQTTQQIERLAPHARKEKARMIFLYIRGNSGVYYLFGDESGADDLIEGLGGIDVASEQGWPGQRPMTDEAITSANPDLILVMTDGLTSAGGIDHLLQDKPALALTNAGQNRRFVDMADGDILSFGPRSARILAALARAVYAPEGGAS</sequence>
<keyword evidence="3" id="KW-0732">Signal</keyword>
<feature type="signal peptide" evidence="3">
    <location>
        <begin position="1"/>
        <end position="23"/>
    </location>
</feature>
<dbReference type="RefSeq" id="WP_246297091.1">
    <property type="nucleotide sequence ID" value="NZ_JACCAE010000001.1"/>
</dbReference>
<evidence type="ECO:0000313" key="6">
    <source>
        <dbReference type="Proteomes" id="UP000554054"/>
    </source>
</evidence>
<accession>A0A852VJP8</accession>
<dbReference type="InterPro" id="IPR002491">
    <property type="entry name" value="ABC_transptr_periplasmic_BD"/>
</dbReference>
<feature type="compositionally biased region" description="Polar residues" evidence="2">
    <location>
        <begin position="75"/>
        <end position="87"/>
    </location>
</feature>
<feature type="compositionally biased region" description="Polar residues" evidence="2">
    <location>
        <begin position="40"/>
        <end position="63"/>
    </location>
</feature>
<organism evidence="5 6">
    <name type="scientific">Janibacter cremeus</name>
    <dbReference type="NCBI Taxonomy" id="1285192"/>
    <lineage>
        <taxon>Bacteria</taxon>
        <taxon>Bacillati</taxon>
        <taxon>Actinomycetota</taxon>
        <taxon>Actinomycetes</taxon>
        <taxon>Micrococcales</taxon>
        <taxon>Intrasporangiaceae</taxon>
        <taxon>Janibacter</taxon>
    </lineage>
</organism>
<comment type="similarity">
    <text evidence="1">Belongs to the bacterial solute-binding protein 8 family.</text>
</comment>
<dbReference type="PANTHER" id="PTHR30535:SF4">
    <property type="entry name" value="HEMIN-BINDING PERIPLASMIC PROTEIN HMUT"/>
    <property type="match status" value="1"/>
</dbReference>
<feature type="domain" description="Fe/B12 periplasmic-binding" evidence="4">
    <location>
        <begin position="104"/>
        <end position="370"/>
    </location>
</feature>
<evidence type="ECO:0000256" key="2">
    <source>
        <dbReference type="SAM" id="MobiDB-lite"/>
    </source>
</evidence>